<dbReference type="EMBL" id="CP054614">
    <property type="protein sequence ID" value="QKS58228.1"/>
    <property type="molecule type" value="Genomic_DNA"/>
</dbReference>
<dbReference type="Proteomes" id="UP000247790">
    <property type="component" value="Unassembled WGS sequence"/>
</dbReference>
<reference evidence="2 4" key="1">
    <citation type="submission" date="2018-06" db="EMBL/GenBank/DDBJ databases">
        <title>Genomic Encyclopedia of Type Strains, Phase III (KMG-III): the genomes of soil and plant-associated and newly described type strains.</title>
        <authorList>
            <person name="Whitman W."/>
        </authorList>
    </citation>
    <scope>NUCLEOTIDE SEQUENCE [LARGE SCALE GENOMIC DNA]</scope>
    <source>
        <strain evidence="2 4">CECT 7022</strain>
    </source>
</reference>
<dbReference type="OrthoDB" id="2870732at2"/>
<gene>
    <name evidence="2" type="ORF">DFQ00_11471</name>
    <name evidence="3" type="ORF">HUB98_19595</name>
</gene>
<proteinExistence type="predicted"/>
<keyword evidence="5" id="KW-1185">Reference proteome</keyword>
<evidence type="ECO:0000256" key="1">
    <source>
        <dbReference type="SAM" id="SignalP"/>
    </source>
</evidence>
<organism evidence="2 4">
    <name type="scientific">Paenibacillus barcinonensis</name>
    <dbReference type="NCBI Taxonomy" id="198119"/>
    <lineage>
        <taxon>Bacteria</taxon>
        <taxon>Bacillati</taxon>
        <taxon>Bacillota</taxon>
        <taxon>Bacilli</taxon>
        <taxon>Bacillales</taxon>
        <taxon>Paenibacillaceae</taxon>
        <taxon>Paenibacillus</taxon>
    </lineage>
</organism>
<evidence type="ECO:0000313" key="4">
    <source>
        <dbReference type="Proteomes" id="UP000247790"/>
    </source>
</evidence>
<dbReference type="Proteomes" id="UP000509327">
    <property type="component" value="Chromosome"/>
</dbReference>
<dbReference type="RefSeq" id="WP_110898150.1">
    <property type="nucleotide sequence ID" value="NZ_CP054614.1"/>
</dbReference>
<protein>
    <submittedName>
        <fullName evidence="2">Uncharacterized protein</fullName>
    </submittedName>
</protein>
<name>A0A2V4VME9_PAEBA</name>
<reference evidence="3 5" key="2">
    <citation type="submission" date="2020-06" db="EMBL/GenBank/DDBJ databases">
        <title>Complete genome of Paenibacillus barcinonensis KACC11450.</title>
        <authorList>
            <person name="Kim M."/>
            <person name="Park Y.-J."/>
            <person name="Shin J.-H."/>
        </authorList>
    </citation>
    <scope>NUCLEOTIDE SEQUENCE [LARGE SCALE GENOMIC DNA]</scope>
    <source>
        <strain evidence="3 5">KACC11450</strain>
    </source>
</reference>
<keyword evidence="1" id="KW-0732">Signal</keyword>
<feature type="signal peptide" evidence="1">
    <location>
        <begin position="1"/>
        <end position="23"/>
    </location>
</feature>
<feature type="chain" id="PRO_5016101729" evidence="1">
    <location>
        <begin position="24"/>
        <end position="216"/>
    </location>
</feature>
<evidence type="ECO:0000313" key="3">
    <source>
        <dbReference type="EMBL" id="QKS58228.1"/>
    </source>
</evidence>
<evidence type="ECO:0000313" key="2">
    <source>
        <dbReference type="EMBL" id="PYE47331.1"/>
    </source>
</evidence>
<accession>A0A2V4VME9</accession>
<sequence length="216" mass="23568">MKKKLFSLAMSTMLLSLPLHAFAAEDILDTNNSIITSAPGSVEDTGQRSTGFDDVVITPQAIDDYYYFSDPKPVSTSDKGKLYSHAERQRYGETSGNVKTYRYYIYSKYEGNATVEKISSEWYTTAKLRSSATMTLNTTLGTQGSSISAGISTTWQNVKSPTKTWTNSNGAKATYEQSNFAVSPVGDLSGNEVSIVHVSKVKLKGDARTYSLQSGV</sequence>
<dbReference type="AlphaFoldDB" id="A0A2V4VME9"/>
<dbReference type="EMBL" id="QJSW01000014">
    <property type="protein sequence ID" value="PYE47331.1"/>
    <property type="molecule type" value="Genomic_DNA"/>
</dbReference>
<evidence type="ECO:0000313" key="5">
    <source>
        <dbReference type="Proteomes" id="UP000509327"/>
    </source>
</evidence>